<evidence type="ECO:0000313" key="1">
    <source>
        <dbReference type="EMBL" id="CCA44741.1"/>
    </source>
</evidence>
<name>I4E5X5_NEIME</name>
<reference evidence="1" key="1">
    <citation type="submission" date="2011-03" db="EMBL/GenBank/DDBJ databases">
        <title>Draft genome of Neisseria meningitidis strain alpha522.</title>
        <authorList>
            <person name="Schoen C."/>
            <person name="Blom J."/>
        </authorList>
    </citation>
    <scope>NUCLEOTIDE SEQUENCE</scope>
    <source>
        <strain evidence="1">Alpha522</strain>
    </source>
</reference>
<accession>I4E5X5</accession>
<dbReference type="EMBL" id="FR845710">
    <property type="protein sequence ID" value="CCA44741.1"/>
    <property type="molecule type" value="Genomic_DNA"/>
</dbReference>
<organism evidence="1">
    <name type="scientific">Neisseria meningitidis alpha522</name>
    <dbReference type="NCBI Taxonomy" id="996307"/>
    <lineage>
        <taxon>Bacteria</taxon>
        <taxon>Pseudomonadati</taxon>
        <taxon>Pseudomonadota</taxon>
        <taxon>Betaproteobacteria</taxon>
        <taxon>Neisseriales</taxon>
        <taxon>Neisseriaceae</taxon>
        <taxon>Neisseria</taxon>
    </lineage>
</organism>
<proteinExistence type="predicted"/>
<dbReference type="AlphaFoldDB" id="I4E5X5"/>
<gene>
    <name evidence="1" type="ORF">NMALPHA522_1200</name>
</gene>
<sequence>MEKNGAGQVGTRQADEGIFILKSADCRYIVRFCLFDGRCCLKGFRRHRGQRILLSKR</sequence>
<protein>
    <submittedName>
        <fullName evidence="1">Uncharacterized protein</fullName>
    </submittedName>
</protein>